<feature type="chain" id="PRO_5047192641" description="Peptidase C39 domain-containing protein" evidence="1">
    <location>
        <begin position="21"/>
        <end position="81"/>
    </location>
</feature>
<name>A0ABY0FF39_9NEIS</name>
<dbReference type="Proteomes" id="UP000290682">
    <property type="component" value="Unassembled WGS sequence"/>
</dbReference>
<evidence type="ECO:0008006" key="4">
    <source>
        <dbReference type="Google" id="ProtNLM"/>
    </source>
</evidence>
<gene>
    <name evidence="2" type="ORF">EBB06_03275</name>
</gene>
<evidence type="ECO:0000256" key="1">
    <source>
        <dbReference type="SAM" id="SignalP"/>
    </source>
</evidence>
<reference evidence="2 3" key="1">
    <citation type="submission" date="2018-10" db="EMBL/GenBank/DDBJ databases">
        <title>Draft genome of Fastidiocella sp. strain 375T, a bacterium isolated from a karstic cave dripping water.</title>
        <authorList>
            <person name="Coelho C."/>
            <person name="Verissimo A."/>
            <person name="Tiago I."/>
        </authorList>
    </citation>
    <scope>NUCLEOTIDE SEQUENCE [LARGE SCALE GENOMIC DNA]</scope>
    <source>
        <strain evidence="2 3">CAVE-375</strain>
    </source>
</reference>
<protein>
    <recommendedName>
        <fullName evidence="4">Peptidase C39 domain-containing protein</fullName>
    </recommendedName>
</protein>
<organism evidence="2 3">
    <name type="scientific">Crenobacter cavernae</name>
    <dbReference type="NCBI Taxonomy" id="2290923"/>
    <lineage>
        <taxon>Bacteria</taxon>
        <taxon>Pseudomonadati</taxon>
        <taxon>Pseudomonadota</taxon>
        <taxon>Betaproteobacteria</taxon>
        <taxon>Neisseriales</taxon>
        <taxon>Neisseriaceae</taxon>
        <taxon>Crenobacter</taxon>
    </lineage>
</organism>
<accession>A0ABY0FF39</accession>
<keyword evidence="1" id="KW-0732">Signal</keyword>
<comment type="caution">
    <text evidence="2">The sequence shown here is derived from an EMBL/GenBank/DDBJ whole genome shotgun (WGS) entry which is preliminary data.</text>
</comment>
<dbReference type="EMBL" id="REGR01000002">
    <property type="protein sequence ID" value="RXZ44926.1"/>
    <property type="molecule type" value="Genomic_DNA"/>
</dbReference>
<proteinExistence type="predicted"/>
<sequence length="81" mass="8478">MNTTTRSAALAFACCAPSQAASLMVPAFTGDATPTMRVTSLREARFANVIEQKTDFSCGAAALGTLLNFAFGKKLTERADA</sequence>
<evidence type="ECO:0000313" key="3">
    <source>
        <dbReference type="Proteomes" id="UP000290682"/>
    </source>
</evidence>
<keyword evidence="3" id="KW-1185">Reference proteome</keyword>
<feature type="signal peptide" evidence="1">
    <location>
        <begin position="1"/>
        <end position="20"/>
    </location>
</feature>
<evidence type="ECO:0000313" key="2">
    <source>
        <dbReference type="EMBL" id="RXZ44926.1"/>
    </source>
</evidence>
<dbReference type="RefSeq" id="WP_129211471.1">
    <property type="nucleotide sequence ID" value="NZ_REGR01000002.1"/>
</dbReference>